<dbReference type="PANTHER" id="PTHR30511:SF4">
    <property type="entry name" value="ALANINE RACEMASE, BIOSYNTHETIC"/>
    <property type="match status" value="1"/>
</dbReference>
<reference evidence="13 14" key="1">
    <citation type="submission" date="2020-08" db="EMBL/GenBank/DDBJ databases">
        <title>Genomic Encyclopedia of Type Strains, Phase IV (KMG-IV): sequencing the most valuable type-strain genomes for metagenomic binning, comparative biology and taxonomic classification.</title>
        <authorList>
            <person name="Goeker M."/>
        </authorList>
    </citation>
    <scope>NUCLEOTIDE SEQUENCE [LARGE SCALE GENOMIC DNA]</scope>
    <source>
        <strain evidence="13 14">DSM 22975</strain>
    </source>
</reference>
<accession>A0A841GFB0</accession>
<evidence type="ECO:0000256" key="7">
    <source>
        <dbReference type="ARBA" id="ARBA00023235"/>
    </source>
</evidence>
<evidence type="ECO:0000313" key="14">
    <source>
        <dbReference type="Proteomes" id="UP000585721"/>
    </source>
</evidence>
<evidence type="ECO:0000256" key="10">
    <source>
        <dbReference type="PIRSR" id="PIRSR600821-50"/>
    </source>
</evidence>
<dbReference type="InterPro" id="IPR000821">
    <property type="entry name" value="Ala_racemase"/>
</dbReference>
<evidence type="ECO:0000256" key="2">
    <source>
        <dbReference type="ARBA" id="ARBA00001933"/>
    </source>
</evidence>
<evidence type="ECO:0000313" key="13">
    <source>
        <dbReference type="EMBL" id="MBB6055316.1"/>
    </source>
</evidence>
<dbReference type="Pfam" id="PF00842">
    <property type="entry name" value="Ala_racemase_C"/>
    <property type="match status" value="1"/>
</dbReference>
<keyword evidence="6 9" id="KW-0663">Pyridoxal phosphate</keyword>
<evidence type="ECO:0000259" key="12">
    <source>
        <dbReference type="SMART" id="SM01005"/>
    </source>
</evidence>
<organism evidence="13 14">
    <name type="scientific">Tolumonas osonensis</name>
    <dbReference type="NCBI Taxonomy" id="675874"/>
    <lineage>
        <taxon>Bacteria</taxon>
        <taxon>Pseudomonadati</taxon>
        <taxon>Pseudomonadota</taxon>
        <taxon>Gammaproteobacteria</taxon>
        <taxon>Aeromonadales</taxon>
        <taxon>Aeromonadaceae</taxon>
        <taxon>Tolumonas</taxon>
    </lineage>
</organism>
<dbReference type="PRINTS" id="PR00992">
    <property type="entry name" value="ALARACEMASE"/>
</dbReference>
<comment type="caution">
    <text evidence="13">The sequence shown here is derived from an EMBL/GenBank/DDBJ whole genome shotgun (WGS) entry which is preliminary data.</text>
</comment>
<dbReference type="InterPro" id="IPR029066">
    <property type="entry name" value="PLP-binding_barrel"/>
</dbReference>
<dbReference type="RefSeq" id="WP_188026081.1">
    <property type="nucleotide sequence ID" value="NZ_JACHGR010000003.1"/>
</dbReference>
<comment type="function">
    <text evidence="9">Catalyzes the interconversion of L-alanine and D-alanine. May also act on other amino acids.</text>
</comment>
<comment type="pathway">
    <text evidence="8 9">Amino-acid biosynthesis; D-alanine biosynthesis; D-alanine from L-alanine: step 1/1.</text>
</comment>
<feature type="active site" description="Proton acceptor; specific for L-alanine" evidence="9">
    <location>
        <position position="255"/>
    </location>
</feature>
<dbReference type="Proteomes" id="UP000585721">
    <property type="component" value="Unassembled WGS sequence"/>
</dbReference>
<evidence type="ECO:0000256" key="4">
    <source>
        <dbReference type="ARBA" id="ARBA00007880"/>
    </source>
</evidence>
<feature type="active site" description="Proton acceptor; specific for D-alanine" evidence="9">
    <location>
        <position position="35"/>
    </location>
</feature>
<dbReference type="Pfam" id="PF01168">
    <property type="entry name" value="Ala_racemase_N"/>
    <property type="match status" value="1"/>
</dbReference>
<evidence type="ECO:0000256" key="9">
    <source>
        <dbReference type="HAMAP-Rule" id="MF_01201"/>
    </source>
</evidence>
<name>A0A841GFB0_9GAMM</name>
<sequence length="358" mass="38719">MKGATAQIDTQALQHNLAVVRSQIPANTKVVAVVKANAYGHGLVQVAKTLASADAYAVARLEEALILRSSGIVKPIIMLEGFFSPDDLPVLAANNIQTAVHSVEQLDALEQIQLPNPVTVWLKLDTGMHRLGVRPEEAEAFCERLANCRNVVQPFNFITHFSRADELNDMTTTKQIELFNLLTQTYAGECSLASSAGIMEWHDAHADWIRPGIMLYGASPFEGKTGVDHGLKPVMTLKTSLIAVRLVKQGEPVGYGAKWVAQQDTKVGVVAIGYGDGYPRMAPSGVPVLVNGRIVPLVGRVSMDMLTVDLGPDATDRVGDDVTLWGDGLPVETVAEAIGTIPYELITKLTPRVIMEYK</sequence>
<dbReference type="UniPathway" id="UPA00042">
    <property type="reaction ID" value="UER00497"/>
</dbReference>
<dbReference type="PANTHER" id="PTHR30511">
    <property type="entry name" value="ALANINE RACEMASE"/>
    <property type="match status" value="1"/>
</dbReference>
<dbReference type="InterPro" id="IPR011079">
    <property type="entry name" value="Ala_racemase_C"/>
</dbReference>
<dbReference type="EC" id="5.1.1.1" evidence="5 9"/>
<dbReference type="HAMAP" id="MF_01201">
    <property type="entry name" value="Ala_racemase"/>
    <property type="match status" value="1"/>
</dbReference>
<dbReference type="InterPro" id="IPR001608">
    <property type="entry name" value="Ala_racemase_N"/>
</dbReference>
<comment type="similarity">
    <text evidence="4 9">Belongs to the alanine racemase family.</text>
</comment>
<feature type="binding site" evidence="9 11">
    <location>
        <position position="130"/>
    </location>
    <ligand>
        <name>substrate</name>
    </ligand>
</feature>
<comment type="catalytic activity">
    <reaction evidence="1 9">
        <text>L-alanine = D-alanine</text>
        <dbReference type="Rhea" id="RHEA:20249"/>
        <dbReference type="ChEBI" id="CHEBI:57416"/>
        <dbReference type="ChEBI" id="CHEBI:57972"/>
        <dbReference type="EC" id="5.1.1.1"/>
    </reaction>
</comment>
<feature type="modified residue" description="N6-(pyridoxal phosphate)lysine" evidence="9 10">
    <location>
        <position position="35"/>
    </location>
</feature>
<evidence type="ECO:0000256" key="5">
    <source>
        <dbReference type="ARBA" id="ARBA00013089"/>
    </source>
</evidence>
<evidence type="ECO:0000256" key="6">
    <source>
        <dbReference type="ARBA" id="ARBA00022898"/>
    </source>
</evidence>
<dbReference type="CDD" id="cd06827">
    <property type="entry name" value="PLPDE_III_AR_proteobact"/>
    <property type="match status" value="1"/>
</dbReference>
<dbReference type="AlphaFoldDB" id="A0A841GFB0"/>
<dbReference type="GO" id="GO:0005829">
    <property type="term" value="C:cytosol"/>
    <property type="evidence" value="ECO:0007669"/>
    <property type="project" value="TreeGrafter"/>
</dbReference>
<dbReference type="Gene3D" id="2.40.37.10">
    <property type="entry name" value="Lyase, Ornithine Decarboxylase, Chain A, domain 1"/>
    <property type="match status" value="1"/>
</dbReference>
<dbReference type="GO" id="GO:0030170">
    <property type="term" value="F:pyridoxal phosphate binding"/>
    <property type="evidence" value="ECO:0007669"/>
    <property type="project" value="UniProtKB-UniRule"/>
</dbReference>
<protein>
    <recommendedName>
        <fullName evidence="5 9">Alanine racemase</fullName>
        <ecNumber evidence="5 9">5.1.1.1</ecNumber>
    </recommendedName>
</protein>
<dbReference type="FunFam" id="3.20.20.10:FF:000002">
    <property type="entry name" value="Alanine racemase"/>
    <property type="match status" value="1"/>
</dbReference>
<dbReference type="SUPFAM" id="SSF50621">
    <property type="entry name" value="Alanine racemase C-terminal domain-like"/>
    <property type="match status" value="1"/>
</dbReference>
<feature type="binding site" evidence="9 11">
    <location>
        <position position="303"/>
    </location>
    <ligand>
        <name>substrate</name>
    </ligand>
</feature>
<comment type="cofactor">
    <cofactor evidence="2 9 10">
        <name>pyridoxal 5'-phosphate</name>
        <dbReference type="ChEBI" id="CHEBI:597326"/>
    </cofactor>
</comment>
<comment type="pathway">
    <text evidence="3">Cell wall biogenesis; peptidoglycan biosynthesis.</text>
</comment>
<dbReference type="FunFam" id="2.40.37.10:FF:000002">
    <property type="entry name" value="Alanine racemase"/>
    <property type="match status" value="1"/>
</dbReference>
<dbReference type="SMART" id="SM01005">
    <property type="entry name" value="Ala_racemase_C"/>
    <property type="match status" value="1"/>
</dbReference>
<dbReference type="GO" id="GO:0030632">
    <property type="term" value="P:D-alanine biosynthetic process"/>
    <property type="evidence" value="ECO:0007669"/>
    <property type="project" value="UniProtKB-UniRule"/>
</dbReference>
<evidence type="ECO:0000256" key="8">
    <source>
        <dbReference type="ARBA" id="ARBA00037912"/>
    </source>
</evidence>
<dbReference type="PROSITE" id="PS00395">
    <property type="entry name" value="ALANINE_RACEMASE"/>
    <property type="match status" value="1"/>
</dbReference>
<dbReference type="Gene3D" id="3.20.20.10">
    <property type="entry name" value="Alanine racemase"/>
    <property type="match status" value="1"/>
</dbReference>
<dbReference type="InterPro" id="IPR020622">
    <property type="entry name" value="Ala_racemase_pyridoxalP-BS"/>
</dbReference>
<gene>
    <name evidence="13" type="ORF">HNR75_001198</name>
</gene>
<proteinExistence type="inferred from homology"/>
<feature type="domain" description="Alanine racemase C-terminal" evidence="12">
    <location>
        <begin position="234"/>
        <end position="358"/>
    </location>
</feature>
<dbReference type="EMBL" id="JACHGR010000003">
    <property type="protein sequence ID" value="MBB6055316.1"/>
    <property type="molecule type" value="Genomic_DNA"/>
</dbReference>
<evidence type="ECO:0000256" key="3">
    <source>
        <dbReference type="ARBA" id="ARBA00004752"/>
    </source>
</evidence>
<dbReference type="SUPFAM" id="SSF51419">
    <property type="entry name" value="PLP-binding barrel"/>
    <property type="match status" value="1"/>
</dbReference>
<evidence type="ECO:0000256" key="11">
    <source>
        <dbReference type="PIRSR" id="PIRSR600821-52"/>
    </source>
</evidence>
<dbReference type="GO" id="GO:0008784">
    <property type="term" value="F:alanine racemase activity"/>
    <property type="evidence" value="ECO:0007669"/>
    <property type="project" value="UniProtKB-UniRule"/>
</dbReference>
<evidence type="ECO:0000256" key="1">
    <source>
        <dbReference type="ARBA" id="ARBA00000316"/>
    </source>
</evidence>
<keyword evidence="14" id="KW-1185">Reference proteome</keyword>
<keyword evidence="7 9" id="KW-0413">Isomerase</keyword>
<dbReference type="InterPro" id="IPR009006">
    <property type="entry name" value="Ala_racemase/Decarboxylase_C"/>
</dbReference>
<dbReference type="NCBIfam" id="TIGR00492">
    <property type="entry name" value="alr"/>
    <property type="match status" value="1"/>
</dbReference>